<name>A0A815TKS2_9BILA</name>
<dbReference type="Proteomes" id="UP000663829">
    <property type="component" value="Unassembled WGS sequence"/>
</dbReference>
<evidence type="ECO:0000313" key="1">
    <source>
        <dbReference type="EMBL" id="CAF1509944.1"/>
    </source>
</evidence>
<accession>A0A815TKS2</accession>
<comment type="caution">
    <text evidence="1">The sequence shown here is derived from an EMBL/GenBank/DDBJ whole genome shotgun (WGS) entry which is preliminary data.</text>
</comment>
<dbReference type="EMBL" id="CAJOBC010088611">
    <property type="protein sequence ID" value="CAF4370785.1"/>
    <property type="molecule type" value="Genomic_DNA"/>
</dbReference>
<dbReference type="AlphaFoldDB" id="A0A815TKS2"/>
<evidence type="ECO:0000313" key="2">
    <source>
        <dbReference type="EMBL" id="CAF4370785.1"/>
    </source>
</evidence>
<dbReference type="Proteomes" id="UP000681722">
    <property type="component" value="Unassembled WGS sequence"/>
</dbReference>
<dbReference type="EMBL" id="CAJNOQ010023073">
    <property type="protein sequence ID" value="CAF1509944.1"/>
    <property type="molecule type" value="Genomic_DNA"/>
</dbReference>
<proteinExistence type="predicted"/>
<keyword evidence="3" id="KW-1185">Reference proteome</keyword>
<sequence>MILTRSQARAQTTQPAPGSTLMTELKEALKSIEVFSGEKGVDTAQWLREVEGKFRCGEAFEWWDLVQANIETWEIFKAQILIRFPSTTNSFIEGINGISVIHL</sequence>
<reference evidence="1" key="1">
    <citation type="submission" date="2021-02" db="EMBL/GenBank/DDBJ databases">
        <authorList>
            <person name="Nowell W R."/>
        </authorList>
    </citation>
    <scope>NUCLEOTIDE SEQUENCE</scope>
</reference>
<evidence type="ECO:0000313" key="3">
    <source>
        <dbReference type="Proteomes" id="UP000663829"/>
    </source>
</evidence>
<gene>
    <name evidence="1" type="ORF">GPM918_LOCUS37066</name>
    <name evidence="2" type="ORF">SRO942_LOCUS37824</name>
</gene>
<organism evidence="1 3">
    <name type="scientific">Didymodactylos carnosus</name>
    <dbReference type="NCBI Taxonomy" id="1234261"/>
    <lineage>
        <taxon>Eukaryota</taxon>
        <taxon>Metazoa</taxon>
        <taxon>Spiralia</taxon>
        <taxon>Gnathifera</taxon>
        <taxon>Rotifera</taxon>
        <taxon>Eurotatoria</taxon>
        <taxon>Bdelloidea</taxon>
        <taxon>Philodinida</taxon>
        <taxon>Philodinidae</taxon>
        <taxon>Didymodactylos</taxon>
    </lineage>
</organism>
<protein>
    <submittedName>
        <fullName evidence="1">Uncharacterized protein</fullName>
    </submittedName>
</protein>